<evidence type="ECO:0000256" key="2">
    <source>
        <dbReference type="ARBA" id="ARBA00009463"/>
    </source>
</evidence>
<evidence type="ECO:0000259" key="6">
    <source>
        <dbReference type="Pfam" id="PF02737"/>
    </source>
</evidence>
<dbReference type="EMBL" id="BSQG01000004">
    <property type="protein sequence ID" value="GLU48259.1"/>
    <property type="molecule type" value="Genomic_DNA"/>
</dbReference>
<dbReference type="Pfam" id="PF02737">
    <property type="entry name" value="3HCDH_N"/>
    <property type="match status" value="1"/>
</dbReference>
<accession>A0A9W6UIZ0</accession>
<dbReference type="GO" id="GO:0006631">
    <property type="term" value="P:fatty acid metabolic process"/>
    <property type="evidence" value="ECO:0007669"/>
    <property type="project" value="InterPro"/>
</dbReference>
<evidence type="ECO:0000313" key="7">
    <source>
        <dbReference type="EMBL" id="GLU48259.1"/>
    </source>
</evidence>
<dbReference type="GO" id="GO:0016616">
    <property type="term" value="F:oxidoreductase activity, acting on the CH-OH group of donors, NAD or NADP as acceptor"/>
    <property type="evidence" value="ECO:0007669"/>
    <property type="project" value="InterPro"/>
</dbReference>
<dbReference type="PANTHER" id="PTHR48075:SF5">
    <property type="entry name" value="3-HYDROXYBUTYRYL-COA DEHYDROGENASE"/>
    <property type="match status" value="1"/>
</dbReference>
<dbReference type="InterPro" id="IPR022694">
    <property type="entry name" value="3-OHacyl-CoA_DH"/>
</dbReference>
<reference evidence="7" key="1">
    <citation type="submission" date="2023-02" db="EMBL/GenBank/DDBJ databases">
        <title>Nocardiopsis ansamitocini NBRC 112285.</title>
        <authorList>
            <person name="Ichikawa N."/>
            <person name="Sato H."/>
            <person name="Tonouchi N."/>
        </authorList>
    </citation>
    <scope>NUCLEOTIDE SEQUENCE</scope>
    <source>
        <strain evidence="7">NBRC 112285</strain>
    </source>
</reference>
<feature type="site" description="Important for catalytic activity" evidence="4">
    <location>
        <position position="142"/>
    </location>
</feature>
<dbReference type="InterPro" id="IPR008927">
    <property type="entry name" value="6-PGluconate_DH-like_C_sf"/>
</dbReference>
<keyword evidence="3" id="KW-0560">Oxidoreductase</keyword>
<organism evidence="7 8">
    <name type="scientific">Nocardiopsis ansamitocini</name>
    <dbReference type="NCBI Taxonomy" id="1670832"/>
    <lineage>
        <taxon>Bacteria</taxon>
        <taxon>Bacillati</taxon>
        <taxon>Actinomycetota</taxon>
        <taxon>Actinomycetes</taxon>
        <taxon>Streptosporangiales</taxon>
        <taxon>Nocardiopsidaceae</taxon>
        <taxon>Nocardiopsis</taxon>
    </lineage>
</organism>
<evidence type="ECO:0000256" key="1">
    <source>
        <dbReference type="ARBA" id="ARBA00005086"/>
    </source>
</evidence>
<dbReference type="Gene3D" id="1.10.1040.10">
    <property type="entry name" value="N-(1-d-carboxylethyl)-l-norvaline Dehydrogenase, domain 2"/>
    <property type="match status" value="1"/>
</dbReference>
<dbReference type="InterPro" id="IPR006108">
    <property type="entry name" value="3HC_DH_C"/>
</dbReference>
<comment type="pathway">
    <text evidence="1">Lipid metabolism; butanoate metabolism.</text>
</comment>
<sequence>MNAFPATAGVVGGGRMGAGIAQVLLTAGAQVTIVESSPEAAGAARGRVASGLAKAGRRGVLDGVPDDHLSRLATVTAVSGLDPESALVVEAVPEQVDLKADVLSAVERVVRPETVLATNTSSLPITELAAALERPGQFLGMHFFNPVPASALVELVVSAQTRTDVLDTARGWIRGIGKTEVVVRDSPGFATSRLGVLLGLEAIRMLEEGVAEAADIDTAMELGYRHPAGPLKSTDLVGLDVRLAVAEHLSQRLGERFTPPDLLRRMVAEGKLGRKTGQGFYAWPPHDTV</sequence>
<dbReference type="Gene3D" id="3.40.50.720">
    <property type="entry name" value="NAD(P)-binding Rossmann-like Domain"/>
    <property type="match status" value="1"/>
</dbReference>
<dbReference type="AlphaFoldDB" id="A0A9W6UIZ0"/>
<dbReference type="SUPFAM" id="SSF48179">
    <property type="entry name" value="6-phosphogluconate dehydrogenase C-terminal domain-like"/>
    <property type="match status" value="1"/>
</dbReference>
<evidence type="ECO:0000259" key="5">
    <source>
        <dbReference type="Pfam" id="PF00725"/>
    </source>
</evidence>
<dbReference type="InterPro" id="IPR036291">
    <property type="entry name" value="NAD(P)-bd_dom_sf"/>
</dbReference>
<evidence type="ECO:0000256" key="3">
    <source>
        <dbReference type="ARBA" id="ARBA00023002"/>
    </source>
</evidence>
<dbReference type="InterPro" id="IPR006176">
    <property type="entry name" value="3-OHacyl-CoA_DH_NAD-bd"/>
</dbReference>
<dbReference type="PANTHER" id="PTHR48075">
    <property type="entry name" value="3-HYDROXYACYL-COA DEHYDROGENASE FAMILY PROTEIN"/>
    <property type="match status" value="1"/>
</dbReference>
<dbReference type="InterPro" id="IPR013328">
    <property type="entry name" value="6PGD_dom2"/>
</dbReference>
<dbReference type="GO" id="GO:0070403">
    <property type="term" value="F:NAD+ binding"/>
    <property type="evidence" value="ECO:0007669"/>
    <property type="project" value="InterPro"/>
</dbReference>
<evidence type="ECO:0000256" key="4">
    <source>
        <dbReference type="PIRSR" id="PIRSR000105-1"/>
    </source>
</evidence>
<feature type="domain" description="3-hydroxyacyl-CoA dehydrogenase C-terminal" evidence="5">
    <location>
        <begin position="188"/>
        <end position="283"/>
    </location>
</feature>
<protein>
    <submittedName>
        <fullName evidence="7">3-hydroxybutyryl-CoA dehydrogenase</fullName>
    </submittedName>
</protein>
<evidence type="ECO:0000313" key="8">
    <source>
        <dbReference type="Proteomes" id="UP001165092"/>
    </source>
</evidence>
<keyword evidence="8" id="KW-1185">Reference proteome</keyword>
<dbReference type="SUPFAM" id="SSF51735">
    <property type="entry name" value="NAD(P)-binding Rossmann-fold domains"/>
    <property type="match status" value="1"/>
</dbReference>
<dbReference type="Pfam" id="PF00725">
    <property type="entry name" value="3HCDH"/>
    <property type="match status" value="1"/>
</dbReference>
<dbReference type="RefSeq" id="WP_285759734.1">
    <property type="nucleotide sequence ID" value="NZ_BSQG01000004.1"/>
</dbReference>
<comment type="similarity">
    <text evidence="2">Belongs to the 3-hydroxyacyl-CoA dehydrogenase family.</text>
</comment>
<dbReference type="PIRSF" id="PIRSF000105">
    <property type="entry name" value="HCDH"/>
    <property type="match status" value="1"/>
</dbReference>
<gene>
    <name evidence="7" type="primary">paaH</name>
    <name evidence="7" type="ORF">Nans01_26100</name>
</gene>
<comment type="caution">
    <text evidence="7">The sequence shown here is derived from an EMBL/GenBank/DDBJ whole genome shotgun (WGS) entry which is preliminary data.</text>
</comment>
<name>A0A9W6UIZ0_9ACTN</name>
<proteinExistence type="inferred from homology"/>
<feature type="domain" description="3-hydroxyacyl-CoA dehydrogenase NAD binding" evidence="6">
    <location>
        <begin position="8"/>
        <end position="185"/>
    </location>
</feature>
<dbReference type="Proteomes" id="UP001165092">
    <property type="component" value="Unassembled WGS sequence"/>
</dbReference>